<feature type="region of interest" description="Disordered" evidence="1">
    <location>
        <begin position="78"/>
        <end position="111"/>
    </location>
</feature>
<gene>
    <name evidence="2" type="ORF">CFAM422_011945</name>
</gene>
<sequence length="228" mass="25011">KRRATQHSAVQCGIEAAVRSPPTWHGPPRPPSNHHAVPGPAPSPLRCVALALSRCHTCTLTSTLTNVPLVRTWYYAQQPTQPPPPGNHTVSITVQPRHPPSGPRPSTAPRPGPVALLHASPIASWWRRRPILARRNLIRQAVPKSLSRPSRSLNQTKRPLPAPPRGSALLLLFCFPPFLFFVPPAPKPDPILTTANLPFTTFDTKKSKKLPPTDFCISSTLNFFPPQS</sequence>
<feature type="compositionally biased region" description="Pro residues" evidence="1">
    <location>
        <begin position="97"/>
        <end position="111"/>
    </location>
</feature>
<dbReference type="AlphaFoldDB" id="A0A9P4X561"/>
<comment type="caution">
    <text evidence="2">The sequence shown here is derived from an EMBL/GenBank/DDBJ whole genome shotgun (WGS) entry which is preliminary data.</text>
</comment>
<feature type="region of interest" description="Disordered" evidence="1">
    <location>
        <begin position="1"/>
        <end position="38"/>
    </location>
</feature>
<name>A0A9P4X561_9HYPO</name>
<protein>
    <submittedName>
        <fullName evidence="2">Uncharacterized protein</fullName>
    </submittedName>
</protein>
<proteinExistence type="predicted"/>
<dbReference type="EMBL" id="QLNT01000026">
    <property type="protein sequence ID" value="KAF3058912.1"/>
    <property type="molecule type" value="Genomic_DNA"/>
</dbReference>
<accession>A0A9P4X561</accession>
<evidence type="ECO:0000313" key="2">
    <source>
        <dbReference type="EMBL" id="KAF3058912.1"/>
    </source>
</evidence>
<organism evidence="2 3">
    <name type="scientific">Trichoderma lentiforme</name>
    <dbReference type="NCBI Taxonomy" id="1567552"/>
    <lineage>
        <taxon>Eukaryota</taxon>
        <taxon>Fungi</taxon>
        <taxon>Dikarya</taxon>
        <taxon>Ascomycota</taxon>
        <taxon>Pezizomycotina</taxon>
        <taxon>Sordariomycetes</taxon>
        <taxon>Hypocreomycetidae</taxon>
        <taxon>Hypocreales</taxon>
        <taxon>Hypocreaceae</taxon>
        <taxon>Trichoderma</taxon>
    </lineage>
</organism>
<feature type="non-terminal residue" evidence="2">
    <location>
        <position position="1"/>
    </location>
</feature>
<evidence type="ECO:0000256" key="1">
    <source>
        <dbReference type="SAM" id="MobiDB-lite"/>
    </source>
</evidence>
<evidence type="ECO:0000313" key="3">
    <source>
        <dbReference type="Proteomes" id="UP000801864"/>
    </source>
</evidence>
<reference evidence="2 3" key="1">
    <citation type="submission" date="2018-06" db="EMBL/GenBank/DDBJ databases">
        <title>Genome analysis of cellulolytic fungus Trichoderma lentiforme CFAM-422.</title>
        <authorList>
            <person name="Steindorff A.S."/>
            <person name="Formighieri E.F."/>
            <person name="Midorikawa G.E.O."/>
            <person name="Tamietti M.S."/>
            <person name="Ramos E.Z."/>
            <person name="Silva A.S."/>
            <person name="Bon E.P.S."/>
            <person name="Mendes T.D."/>
            <person name="Damaso M.C.T."/>
            <person name="Favaro L.C.L."/>
        </authorList>
    </citation>
    <scope>NUCLEOTIDE SEQUENCE [LARGE SCALE GENOMIC DNA]</scope>
    <source>
        <strain evidence="2 3">CFAM-422</strain>
    </source>
</reference>
<keyword evidence="3" id="KW-1185">Reference proteome</keyword>
<dbReference type="Proteomes" id="UP000801864">
    <property type="component" value="Unassembled WGS sequence"/>
</dbReference>